<dbReference type="GO" id="GO:0005524">
    <property type="term" value="F:ATP binding"/>
    <property type="evidence" value="ECO:0007669"/>
    <property type="project" value="UniProtKB-UniRule"/>
</dbReference>
<keyword evidence="1" id="KW-0573">Peptidoglycan synthesis</keyword>
<evidence type="ECO:0000256" key="1">
    <source>
        <dbReference type="HAMAP-Rule" id="MF_02214"/>
    </source>
</evidence>
<dbReference type="GO" id="GO:0071555">
    <property type="term" value="P:cell wall organization"/>
    <property type="evidence" value="ECO:0007669"/>
    <property type="project" value="UniProtKB-KW"/>
</dbReference>
<dbReference type="SUPFAM" id="SSF53623">
    <property type="entry name" value="MurD-like peptide ligases, catalytic domain"/>
    <property type="match status" value="1"/>
</dbReference>
<feature type="binding site" evidence="1">
    <location>
        <position position="211"/>
    </location>
    <ligand>
        <name>Zn(2+)</name>
        <dbReference type="ChEBI" id="CHEBI:29105"/>
    </ligand>
</feature>
<feature type="binding site" evidence="1">
    <location>
        <position position="214"/>
    </location>
    <ligand>
        <name>Zn(2+)</name>
        <dbReference type="ChEBI" id="CHEBI:29105"/>
    </ligand>
</feature>
<dbReference type="Pfam" id="PF08353">
    <property type="entry name" value="MurT_C"/>
    <property type="match status" value="1"/>
</dbReference>
<evidence type="ECO:0000313" key="4">
    <source>
        <dbReference type="EMBL" id="OGY29372.1"/>
    </source>
</evidence>
<dbReference type="HAMAP" id="MF_02214">
    <property type="entry name" value="Lipid_II_synth_MurT"/>
    <property type="match status" value="1"/>
</dbReference>
<keyword evidence="1" id="KW-0133">Cell shape</keyword>
<protein>
    <recommendedName>
        <fullName evidence="1">Lipid II isoglutaminyl synthase (glutamine-hydrolyzing) subunit MurT</fullName>
        <ecNumber evidence="1">6.3.5.13</ecNumber>
    </recommendedName>
</protein>
<name>A0A1G1WNQ3_9BACT</name>
<comment type="catalytic activity">
    <reaction evidence="1">
        <text>beta-D-GlcNAc-(1-&gt;4)-Mur2Ac(oyl-L-Ala-gamma-D-Glu-L-Lys-D-Ala-D-Ala)-di-trans,octa-cis-undecaprenyl diphosphate + L-glutamine + ATP + H2O = beta-D-GlcNAc-(1-&gt;4)-Mur2Ac(oyl-L-Ala-D-isoglutaminyl-L-Lys-D-Ala-D-Ala)-di-trans,octa-cis-undecaprenyl diphosphate + L-glutamate + ADP + phosphate + H(+)</text>
        <dbReference type="Rhea" id="RHEA:57928"/>
        <dbReference type="ChEBI" id="CHEBI:15377"/>
        <dbReference type="ChEBI" id="CHEBI:15378"/>
        <dbReference type="ChEBI" id="CHEBI:29985"/>
        <dbReference type="ChEBI" id="CHEBI:30616"/>
        <dbReference type="ChEBI" id="CHEBI:43474"/>
        <dbReference type="ChEBI" id="CHEBI:58359"/>
        <dbReference type="ChEBI" id="CHEBI:60033"/>
        <dbReference type="ChEBI" id="CHEBI:62233"/>
        <dbReference type="ChEBI" id="CHEBI:456216"/>
        <dbReference type="EC" id="6.3.5.13"/>
    </reaction>
</comment>
<dbReference type="GO" id="GO:0008360">
    <property type="term" value="P:regulation of cell shape"/>
    <property type="evidence" value="ECO:0007669"/>
    <property type="project" value="UniProtKB-KW"/>
</dbReference>
<feature type="binding site" evidence="1">
    <location>
        <position position="236"/>
    </location>
    <ligand>
        <name>Zn(2+)</name>
        <dbReference type="ChEBI" id="CHEBI:29105"/>
    </ligand>
</feature>
<dbReference type="GO" id="GO:0140282">
    <property type="term" value="F:carbon-nitrogen ligase activity on lipid II"/>
    <property type="evidence" value="ECO:0007669"/>
    <property type="project" value="UniProtKB-UniRule"/>
</dbReference>
<comment type="subunit">
    <text evidence="1">Forms a heterodimer with GatD.</text>
</comment>
<evidence type="ECO:0000313" key="5">
    <source>
        <dbReference type="Proteomes" id="UP000178068"/>
    </source>
</evidence>
<dbReference type="Pfam" id="PF08245">
    <property type="entry name" value="Mur_ligase_M"/>
    <property type="match status" value="1"/>
</dbReference>
<accession>A0A1G1WNQ3</accession>
<comment type="catalytic activity">
    <reaction evidence="1">
        <text>beta-D-GlcNAc-(1-&gt;4)-Mur2Ac(oyl-L-Ala-gamma-D-O-P-Glu-L-Lys-D-Ala-D-Ala)-di-trans,octa-cis-undecaprenyl diphosphate + NH4(+) = beta-D-GlcNAc-(1-&gt;4)-Mur2Ac(oyl-L-Ala-D-isoglutaminyl-L-Lys-D-Ala-D-Ala)-di-trans,octa-cis-undecaprenyl diphosphate + phosphate + H(+)</text>
        <dbReference type="Rhea" id="RHEA:57932"/>
        <dbReference type="ChEBI" id="CHEBI:15378"/>
        <dbReference type="ChEBI" id="CHEBI:28938"/>
        <dbReference type="ChEBI" id="CHEBI:43474"/>
        <dbReference type="ChEBI" id="CHEBI:62233"/>
        <dbReference type="ChEBI" id="CHEBI:143132"/>
    </reaction>
</comment>
<proteinExistence type="inferred from homology"/>
<keyword evidence="1" id="KW-0862">Zinc</keyword>
<dbReference type="Gene3D" id="3.40.1190.10">
    <property type="entry name" value="Mur-like, catalytic domain"/>
    <property type="match status" value="1"/>
</dbReference>
<dbReference type="InterPro" id="IPR043703">
    <property type="entry name" value="Lipid_II_synth_MurT"/>
</dbReference>
<dbReference type="GO" id="GO:0016881">
    <property type="term" value="F:acid-amino acid ligase activity"/>
    <property type="evidence" value="ECO:0007669"/>
    <property type="project" value="InterPro"/>
</dbReference>
<dbReference type="STRING" id="1802603.A3F35_01385"/>
<keyword evidence="1" id="KW-0436">Ligase</keyword>
<gene>
    <name evidence="1" type="primary">murT</name>
    <name evidence="4" type="ORF">A3F35_01385</name>
</gene>
<feature type="domain" description="Mur ligase central" evidence="2">
    <location>
        <begin position="55"/>
        <end position="289"/>
    </location>
</feature>
<feature type="active site" evidence="1">
    <location>
        <position position="365"/>
    </location>
</feature>
<dbReference type="EC" id="6.3.5.13" evidence="1"/>
<dbReference type="GO" id="GO:0009252">
    <property type="term" value="P:peptidoglycan biosynthetic process"/>
    <property type="evidence" value="ECO:0007669"/>
    <property type="project" value="UniProtKB-UniRule"/>
</dbReference>
<dbReference type="EMBL" id="MHCZ01000034">
    <property type="protein sequence ID" value="OGY29372.1"/>
    <property type="molecule type" value="Genomic_DNA"/>
</dbReference>
<dbReference type="InterPro" id="IPR036565">
    <property type="entry name" value="Mur-like_cat_sf"/>
</dbReference>
<evidence type="ECO:0000259" key="3">
    <source>
        <dbReference type="Pfam" id="PF08353"/>
    </source>
</evidence>
<dbReference type="PANTHER" id="PTHR23135:SF7">
    <property type="entry name" value="LIPID II ISOGLUTAMINYL SYNTHASE (GLUTAMINE-HYDROLYZING) SUBUNIT MURT"/>
    <property type="match status" value="1"/>
</dbReference>
<keyword evidence="1" id="KW-0479">Metal-binding</keyword>
<dbReference type="InterPro" id="IPR013221">
    <property type="entry name" value="Mur_ligase_cen"/>
</dbReference>
<keyword evidence="1" id="KW-0547">Nucleotide-binding</keyword>
<organism evidence="4 5">
    <name type="scientific">Candidatus Woykebacteria bacterium RIFCSPHIGHO2_12_FULL_45_10</name>
    <dbReference type="NCBI Taxonomy" id="1802603"/>
    <lineage>
        <taxon>Bacteria</taxon>
        <taxon>Candidatus Woykeibacteriota</taxon>
    </lineage>
</organism>
<dbReference type="InterPro" id="IPR013564">
    <property type="entry name" value="MurT_C"/>
</dbReference>
<feature type="domain" description="Lipid II isoglutaminyl synthase (glutamine-hydrolyzing) subunit MurT C-terminal" evidence="3">
    <location>
        <begin position="329"/>
        <end position="437"/>
    </location>
</feature>
<dbReference type="UniPathway" id="UPA00219"/>
<comment type="similarity">
    <text evidence="1">Belongs to the MurCDEF family. MurT subfamily.</text>
</comment>
<comment type="pathway">
    <text evidence="1">Cell wall biogenesis; peptidoglycan biosynthesis.</text>
</comment>
<dbReference type="GO" id="GO:0008270">
    <property type="term" value="F:zinc ion binding"/>
    <property type="evidence" value="ECO:0007669"/>
    <property type="project" value="UniProtKB-UniRule"/>
</dbReference>
<keyword evidence="1" id="KW-0961">Cell wall biogenesis/degradation</keyword>
<evidence type="ECO:0000259" key="2">
    <source>
        <dbReference type="Pfam" id="PF08245"/>
    </source>
</evidence>
<dbReference type="Proteomes" id="UP000178068">
    <property type="component" value="Unassembled WGS sequence"/>
</dbReference>
<comment type="caution">
    <text evidence="4">The sequence shown here is derived from an EMBL/GenBank/DDBJ whole genome shotgun (WGS) entry which is preliminary data.</text>
</comment>
<comment type="function">
    <text evidence="1">The lipid II isoglutaminyl synthase complex catalyzes the formation of alpha-D-isoglutamine in the cell wall lipid II stem peptide. The MurT subunit catalyzes the ATP-dependent amidation of D-glutamate residue of lipid II, converting it to an isoglutamine residue.</text>
</comment>
<dbReference type="PANTHER" id="PTHR23135">
    <property type="entry name" value="MUR LIGASE FAMILY MEMBER"/>
    <property type="match status" value="1"/>
</dbReference>
<dbReference type="AlphaFoldDB" id="A0A1G1WNQ3"/>
<comment type="catalytic activity">
    <reaction evidence="1">
        <text>beta-D-GlcNAc-(1-&gt;4)-Mur2Ac(oyl-L-Ala-gamma-D-Glu-L-Lys-D-Ala-D-Ala)-di-trans,octa-cis-undecaprenyl diphosphate + ATP = beta-D-GlcNAc-(1-&gt;4)-Mur2Ac(oyl-L-Ala-gamma-D-O-P-Glu-L-Lys-D-Ala-D-Ala)-di-trans,octa-cis-undecaprenyl diphosphate + ADP</text>
        <dbReference type="Rhea" id="RHEA:59488"/>
        <dbReference type="ChEBI" id="CHEBI:30616"/>
        <dbReference type="ChEBI" id="CHEBI:60033"/>
        <dbReference type="ChEBI" id="CHEBI:143132"/>
        <dbReference type="ChEBI" id="CHEBI:456216"/>
    </reaction>
</comment>
<sequence>MDIRLQTALLSAKASRKLLRRFGSGATAAPGLVAQYIDKDSLRKLAASYPNIILVSGTNGKTTTSRLISAILEKAGLAHIDNREGSNLTRGLITSLASYARLSGKPKEQTAIFEVDEAALPYVVSQINPKLIVLTNLFRDQLDRYGEVDTIRRLWLKSVENLDSATTLLLNADDPGIASLTKTRAKVVFFGLEDPKLNLEKLPHAADFINCTNCGSVLNYSQVYLSHLGAYRCSKCPLTRPNPQVSAGEIHLNDLKGANFLLLAKKRTITIESPLPGLYNLYNALAASTLGLQLGIAPTTIKTAIGQFKPAFGRTETFVSNSKKIFTSLVKNPTGFNEVIRTVFSGQDKKVVLIAINDLIADGRDVSWLWDVDFEPLAERAQKVFVSGLRAADMQLRLKYAGAASERFDDLEEAAEHLLAFAEKGETVYLFPTYTALIKLKAFFAQKGLTANFWED</sequence>
<reference evidence="4 5" key="1">
    <citation type="journal article" date="2016" name="Nat. Commun.">
        <title>Thousands of microbial genomes shed light on interconnected biogeochemical processes in an aquifer system.</title>
        <authorList>
            <person name="Anantharaman K."/>
            <person name="Brown C.T."/>
            <person name="Hug L.A."/>
            <person name="Sharon I."/>
            <person name="Castelle C.J."/>
            <person name="Probst A.J."/>
            <person name="Thomas B.C."/>
            <person name="Singh A."/>
            <person name="Wilkins M.J."/>
            <person name="Karaoz U."/>
            <person name="Brodie E.L."/>
            <person name="Williams K.H."/>
            <person name="Hubbard S.S."/>
            <person name="Banfield J.F."/>
        </authorList>
    </citation>
    <scope>NUCLEOTIDE SEQUENCE [LARGE SCALE GENOMIC DNA]</scope>
</reference>
<keyword evidence="1" id="KW-0067">ATP-binding</keyword>
<feature type="binding site" evidence="1">
    <location>
        <position position="233"/>
    </location>
    <ligand>
        <name>Zn(2+)</name>
        <dbReference type="ChEBI" id="CHEBI:29105"/>
    </ligand>
</feature>